<comment type="caution">
    <text evidence="1">The sequence shown here is derived from an EMBL/GenBank/DDBJ whole genome shotgun (WGS) entry which is preliminary data.</text>
</comment>
<sequence>MNMGYKWAIYIAHMAAQKIIEQKFRIFQYHLHRRRPAPRILPPTKNTIVLYQNPGDAVCIHIIDDIDFNFSYWSNQEATTFKRLCYNKFEDNGLPVKNSTSCPIRSLVQSTIPFIGWRIDLPNRLSFPDPAKTIKTTQQVFQIGQPQHLTQELA</sequence>
<reference evidence="1 2" key="1">
    <citation type="journal article" date="2018" name="Mol. Biol. Evol.">
        <title>Analysis of the draft genome of the red seaweed Gracilariopsis chorda provides insights into genome size evolution in Rhodophyta.</title>
        <authorList>
            <person name="Lee J."/>
            <person name="Yang E.C."/>
            <person name="Graf L."/>
            <person name="Yang J.H."/>
            <person name="Qiu H."/>
            <person name="Zel Zion U."/>
            <person name="Chan C.X."/>
            <person name="Stephens T.G."/>
            <person name="Weber A.P.M."/>
            <person name="Boo G.H."/>
            <person name="Boo S.M."/>
            <person name="Kim K.M."/>
            <person name="Shin Y."/>
            <person name="Jung M."/>
            <person name="Lee S.J."/>
            <person name="Yim H.S."/>
            <person name="Lee J.H."/>
            <person name="Bhattacharya D."/>
            <person name="Yoon H.S."/>
        </authorList>
    </citation>
    <scope>NUCLEOTIDE SEQUENCE [LARGE SCALE GENOMIC DNA]</scope>
    <source>
        <strain evidence="1 2">SKKU-2015</strain>
        <tissue evidence="1">Whole body</tissue>
    </source>
</reference>
<dbReference type="Proteomes" id="UP000247409">
    <property type="component" value="Unassembled WGS sequence"/>
</dbReference>
<accession>A0A2V3IMG4</accession>
<proteinExistence type="predicted"/>
<dbReference type="AlphaFoldDB" id="A0A2V3IMG4"/>
<keyword evidence="2" id="KW-1185">Reference proteome</keyword>
<organism evidence="1 2">
    <name type="scientific">Gracilariopsis chorda</name>
    <dbReference type="NCBI Taxonomy" id="448386"/>
    <lineage>
        <taxon>Eukaryota</taxon>
        <taxon>Rhodophyta</taxon>
        <taxon>Florideophyceae</taxon>
        <taxon>Rhodymeniophycidae</taxon>
        <taxon>Gracilariales</taxon>
        <taxon>Gracilariaceae</taxon>
        <taxon>Gracilariopsis</taxon>
    </lineage>
</organism>
<dbReference type="EMBL" id="NBIV01000131">
    <property type="protein sequence ID" value="PXF43262.1"/>
    <property type="molecule type" value="Genomic_DNA"/>
</dbReference>
<evidence type="ECO:0000313" key="1">
    <source>
        <dbReference type="EMBL" id="PXF43262.1"/>
    </source>
</evidence>
<gene>
    <name evidence="1" type="ORF">BWQ96_06989</name>
</gene>
<evidence type="ECO:0000313" key="2">
    <source>
        <dbReference type="Proteomes" id="UP000247409"/>
    </source>
</evidence>
<name>A0A2V3IMG4_9FLOR</name>
<protein>
    <submittedName>
        <fullName evidence="1">Uncharacterized protein</fullName>
    </submittedName>
</protein>